<proteinExistence type="predicted"/>
<sequence length="273" mass="28909">MVPRPVDGRSPRPHVLARGHLLVRALIAAIILAALATPAAAATIEDGFYGHRCRTYATATNENTVTALRLVAKSGVGCEIDVWSLEAGRCYVVVHDRTWTRVADPATLVGIPASVPATTCAQARQIRTKGGQPVPRLNAMLVNAARYDVPLLIELRNGMDPAILTRLQGADVAWYQAPSPTCRLGAIDALAAAGAMVGIKDKADCPMAPEQVAAHARFIADHIADITTDSVAAFAALGVEQMPMMVSRAGWVKASAAGARAFIVNHPRQAVEW</sequence>
<evidence type="ECO:0008006" key="2">
    <source>
        <dbReference type="Google" id="ProtNLM"/>
    </source>
</evidence>
<protein>
    <recommendedName>
        <fullName evidence="2">GP-PDE domain-containing protein</fullName>
    </recommendedName>
</protein>
<accession>A0A2P2C1L1</accession>
<organism evidence="1">
    <name type="scientific">metagenome</name>
    <dbReference type="NCBI Taxonomy" id="256318"/>
    <lineage>
        <taxon>unclassified sequences</taxon>
        <taxon>metagenomes</taxon>
    </lineage>
</organism>
<dbReference type="EMBL" id="CZKA01000025">
    <property type="protein sequence ID" value="CUR55905.1"/>
    <property type="molecule type" value="Genomic_DNA"/>
</dbReference>
<dbReference type="GO" id="GO:0006629">
    <property type="term" value="P:lipid metabolic process"/>
    <property type="evidence" value="ECO:0007669"/>
    <property type="project" value="InterPro"/>
</dbReference>
<dbReference type="GO" id="GO:0008081">
    <property type="term" value="F:phosphoric diester hydrolase activity"/>
    <property type="evidence" value="ECO:0007669"/>
    <property type="project" value="InterPro"/>
</dbReference>
<reference evidence="1" key="1">
    <citation type="submission" date="2015-08" db="EMBL/GenBank/DDBJ databases">
        <authorList>
            <person name="Babu N.S."/>
            <person name="Beckwith C.J."/>
            <person name="Beseler K.G."/>
            <person name="Brison A."/>
            <person name="Carone J.V."/>
            <person name="Caskin T.P."/>
            <person name="Diamond M."/>
            <person name="Durham M.E."/>
            <person name="Foxe J.M."/>
            <person name="Go M."/>
            <person name="Henderson B.A."/>
            <person name="Jones I.B."/>
            <person name="McGettigan J.A."/>
            <person name="Micheletti S.J."/>
            <person name="Nasrallah M.E."/>
            <person name="Ortiz D."/>
            <person name="Piller C.R."/>
            <person name="Privatt S.R."/>
            <person name="Schneider S.L."/>
            <person name="Sharp S."/>
            <person name="Smith T.C."/>
            <person name="Stanton J.D."/>
            <person name="Ullery H.E."/>
            <person name="Wilson R.J."/>
            <person name="Serrano M.G."/>
            <person name="Buck G."/>
            <person name="Lee V."/>
            <person name="Wang Y."/>
            <person name="Carvalho R."/>
            <person name="Voegtly L."/>
            <person name="Shi R."/>
            <person name="Duckworth R."/>
            <person name="Johnson A."/>
            <person name="Loviza R."/>
            <person name="Walstead R."/>
            <person name="Shah Z."/>
            <person name="Kiflezghi M."/>
            <person name="Wade K."/>
            <person name="Ball S.L."/>
            <person name="Bradley K.W."/>
            <person name="Asai D.J."/>
            <person name="Bowman C.A."/>
            <person name="Russell D.A."/>
            <person name="Pope W.H."/>
            <person name="Jacobs-Sera D."/>
            <person name="Hendrix R.W."/>
            <person name="Hatfull G.F."/>
        </authorList>
    </citation>
    <scope>NUCLEOTIDE SEQUENCE</scope>
</reference>
<gene>
    <name evidence="1" type="ORF">NOCA2310062</name>
</gene>
<dbReference type="AlphaFoldDB" id="A0A2P2C1L1"/>
<dbReference type="SUPFAM" id="SSF51695">
    <property type="entry name" value="PLC-like phosphodiesterases"/>
    <property type="match status" value="1"/>
</dbReference>
<dbReference type="Gene3D" id="3.20.20.190">
    <property type="entry name" value="Phosphatidylinositol (PI) phosphodiesterase"/>
    <property type="match status" value="1"/>
</dbReference>
<dbReference type="InterPro" id="IPR017946">
    <property type="entry name" value="PLC-like_Pdiesterase_TIM-brl"/>
</dbReference>
<evidence type="ECO:0000313" key="1">
    <source>
        <dbReference type="EMBL" id="CUR55905.1"/>
    </source>
</evidence>
<name>A0A2P2C1L1_9ZZZZ</name>